<keyword evidence="5" id="KW-1185">Reference proteome</keyword>
<dbReference type="Proteomes" id="UP000278006">
    <property type="component" value="Unassembled WGS sequence"/>
</dbReference>
<keyword evidence="2" id="KW-1133">Transmembrane helix</keyword>
<accession>A0A3M6QTQ4</accession>
<dbReference type="AlphaFoldDB" id="A0A3M6QTQ4"/>
<dbReference type="SUPFAM" id="SSF103088">
    <property type="entry name" value="OmpA-like"/>
    <property type="match status" value="1"/>
</dbReference>
<dbReference type="PANTHER" id="PTHR30329">
    <property type="entry name" value="STATOR ELEMENT OF FLAGELLAR MOTOR COMPLEX"/>
    <property type="match status" value="1"/>
</dbReference>
<sequence>MAEQKDSETRVALLLVSALIAAVVGGVVWFGASTVVGKQPAGSTGTETVVVETVGTTPTGAVVVEREEVDITQVAAGEQSAVDVSETVAVAVPAAGTAEIGETAAADDEARVVVEDGVVKFYFAVGKADIAPGAAEALLDVITATNSGKRAIISGYTDASGNAEINEALAKQRAEAVREQLVALGVPAERLELRKPEALTGTGNAAEARRVEVRLED</sequence>
<keyword evidence="1 2" id="KW-0472">Membrane</keyword>
<dbReference type="InterPro" id="IPR006665">
    <property type="entry name" value="OmpA-like"/>
</dbReference>
<dbReference type="PANTHER" id="PTHR30329:SF21">
    <property type="entry name" value="LIPOPROTEIN YIAD-RELATED"/>
    <property type="match status" value="1"/>
</dbReference>
<evidence type="ECO:0000256" key="1">
    <source>
        <dbReference type="PROSITE-ProRule" id="PRU00473"/>
    </source>
</evidence>
<organism evidence="4 5">
    <name type="scientific">Corticibacter populi</name>
    <dbReference type="NCBI Taxonomy" id="1550736"/>
    <lineage>
        <taxon>Bacteria</taxon>
        <taxon>Pseudomonadati</taxon>
        <taxon>Pseudomonadota</taxon>
        <taxon>Betaproteobacteria</taxon>
        <taxon>Burkholderiales</taxon>
        <taxon>Comamonadaceae</taxon>
        <taxon>Corticibacter</taxon>
    </lineage>
</organism>
<protein>
    <submittedName>
        <fullName evidence="4">OmpA family protein</fullName>
    </submittedName>
</protein>
<dbReference type="InterPro" id="IPR050330">
    <property type="entry name" value="Bact_OuterMem_StrucFunc"/>
</dbReference>
<evidence type="ECO:0000259" key="3">
    <source>
        <dbReference type="PROSITE" id="PS51123"/>
    </source>
</evidence>
<evidence type="ECO:0000313" key="5">
    <source>
        <dbReference type="Proteomes" id="UP000278006"/>
    </source>
</evidence>
<dbReference type="CDD" id="cd07185">
    <property type="entry name" value="OmpA_C-like"/>
    <property type="match status" value="1"/>
</dbReference>
<gene>
    <name evidence="4" type="ORF">D8I35_07560</name>
</gene>
<dbReference type="Gene3D" id="3.30.1330.60">
    <property type="entry name" value="OmpA-like domain"/>
    <property type="match status" value="1"/>
</dbReference>
<evidence type="ECO:0000313" key="4">
    <source>
        <dbReference type="EMBL" id="RMX06387.1"/>
    </source>
</evidence>
<dbReference type="Pfam" id="PF00691">
    <property type="entry name" value="OmpA"/>
    <property type="match status" value="1"/>
</dbReference>
<proteinExistence type="predicted"/>
<dbReference type="RefSeq" id="WP_122227569.1">
    <property type="nucleotide sequence ID" value="NZ_RDQO01000002.1"/>
</dbReference>
<dbReference type="OrthoDB" id="8526920at2"/>
<dbReference type="InterPro" id="IPR036737">
    <property type="entry name" value="OmpA-like_sf"/>
</dbReference>
<feature type="transmembrane region" description="Helical" evidence="2">
    <location>
        <begin position="12"/>
        <end position="32"/>
    </location>
</feature>
<keyword evidence="2" id="KW-0812">Transmembrane</keyword>
<comment type="caution">
    <text evidence="4">The sequence shown here is derived from an EMBL/GenBank/DDBJ whole genome shotgun (WGS) entry which is preliminary data.</text>
</comment>
<dbReference type="GO" id="GO:0016020">
    <property type="term" value="C:membrane"/>
    <property type="evidence" value="ECO:0007669"/>
    <property type="project" value="UniProtKB-UniRule"/>
</dbReference>
<feature type="domain" description="OmpA-like" evidence="3">
    <location>
        <begin position="110"/>
        <end position="217"/>
    </location>
</feature>
<evidence type="ECO:0000256" key="2">
    <source>
        <dbReference type="SAM" id="Phobius"/>
    </source>
</evidence>
<dbReference type="EMBL" id="RDQO01000002">
    <property type="protein sequence ID" value="RMX06387.1"/>
    <property type="molecule type" value="Genomic_DNA"/>
</dbReference>
<dbReference type="PROSITE" id="PS51123">
    <property type="entry name" value="OMPA_2"/>
    <property type="match status" value="1"/>
</dbReference>
<reference evidence="4 5" key="1">
    <citation type="submission" date="2018-10" db="EMBL/GenBank/DDBJ databases">
        <title>Draft genome of Cortibacter populi DSM10536.</title>
        <authorList>
            <person name="Bernier A.-M."/>
            <person name="Bernard K."/>
        </authorList>
    </citation>
    <scope>NUCLEOTIDE SEQUENCE [LARGE SCALE GENOMIC DNA]</scope>
    <source>
        <strain evidence="4 5">DSM 105136</strain>
    </source>
</reference>
<name>A0A3M6QTQ4_9BURK</name>